<evidence type="ECO:0000256" key="3">
    <source>
        <dbReference type="ARBA" id="ARBA00022603"/>
    </source>
</evidence>
<dbReference type="Pfam" id="PF03705">
    <property type="entry name" value="CheR_N"/>
    <property type="match status" value="1"/>
</dbReference>
<gene>
    <name evidence="7" type="ORF">M5X09_10950</name>
</gene>
<dbReference type="Gene3D" id="1.10.155.10">
    <property type="entry name" value="Chemotaxis receptor methyltransferase CheR, N-terminal domain"/>
    <property type="match status" value="1"/>
</dbReference>
<evidence type="ECO:0000256" key="4">
    <source>
        <dbReference type="ARBA" id="ARBA00022679"/>
    </source>
</evidence>
<dbReference type="EC" id="2.1.1.80" evidence="2"/>
<dbReference type="Pfam" id="PF01739">
    <property type="entry name" value="CheR"/>
    <property type="match status" value="1"/>
</dbReference>
<evidence type="ECO:0000256" key="1">
    <source>
        <dbReference type="ARBA" id="ARBA00001541"/>
    </source>
</evidence>
<dbReference type="PROSITE" id="PS50123">
    <property type="entry name" value="CHER"/>
    <property type="match status" value="1"/>
</dbReference>
<keyword evidence="3" id="KW-0489">Methyltransferase</keyword>
<protein>
    <recommendedName>
        <fullName evidence="2">protein-glutamate O-methyltransferase</fullName>
        <ecNumber evidence="2">2.1.1.80</ecNumber>
    </recommendedName>
</protein>
<reference evidence="7 8" key="1">
    <citation type="submission" date="2022-05" db="EMBL/GenBank/DDBJ databases">
        <title>Genome Sequencing of Bee-Associated Microbes.</title>
        <authorList>
            <person name="Dunlap C."/>
        </authorList>
    </citation>
    <scope>NUCLEOTIDE SEQUENCE [LARGE SCALE GENOMIC DNA]</scope>
    <source>
        <strain evidence="7 8">NRRL NRS-1438</strain>
    </source>
</reference>
<dbReference type="InterPro" id="IPR050903">
    <property type="entry name" value="Bact_Chemotaxis_MeTrfase"/>
</dbReference>
<sequence>MQEHKGTGAFSGGTTDDQDYYYFVSEIKKRTGIDLTQYKEAQMRRRLTTLCLKNGYGTFRAFYEAMKSNESLLNEFLDRMTINVSEFWRNPNRWETLRSSVLPALTERNGRLKCWSAACSTGEEPYTLAMILDDAGLLGSAQVTATDIDDNALARAKQACYIERALKDVPAAFRQRYFSRTEDGYRVSPALTRSIQFQKQNLLTDAFTGQQDLIICRNVMIYFTEEAKHQLYFKFSEALKPGGVLFVGSTEQIFNPHQYGLESMETFFYRKL</sequence>
<evidence type="ECO:0000313" key="8">
    <source>
        <dbReference type="Proteomes" id="UP001207626"/>
    </source>
</evidence>
<keyword evidence="8" id="KW-1185">Reference proteome</keyword>
<feature type="domain" description="CheR-type methyltransferase" evidence="6">
    <location>
        <begin position="17"/>
        <end position="272"/>
    </location>
</feature>
<dbReference type="PRINTS" id="PR00996">
    <property type="entry name" value="CHERMTFRASE"/>
</dbReference>
<dbReference type="SUPFAM" id="SSF53335">
    <property type="entry name" value="S-adenosyl-L-methionine-dependent methyltransferases"/>
    <property type="match status" value="1"/>
</dbReference>
<evidence type="ECO:0000259" key="6">
    <source>
        <dbReference type="PROSITE" id="PS50123"/>
    </source>
</evidence>
<dbReference type="SUPFAM" id="SSF47757">
    <property type="entry name" value="Chemotaxis receptor methyltransferase CheR, N-terminal domain"/>
    <property type="match status" value="1"/>
</dbReference>
<comment type="caution">
    <text evidence="7">The sequence shown here is derived from an EMBL/GenBank/DDBJ whole genome shotgun (WGS) entry which is preliminary data.</text>
</comment>
<proteinExistence type="predicted"/>
<dbReference type="PANTHER" id="PTHR24422:SF19">
    <property type="entry name" value="CHEMOTAXIS PROTEIN METHYLTRANSFERASE"/>
    <property type="match status" value="1"/>
</dbReference>
<name>A0ABT4DS64_9BACL</name>
<dbReference type="CDD" id="cd02440">
    <property type="entry name" value="AdoMet_MTases"/>
    <property type="match status" value="1"/>
</dbReference>
<dbReference type="InterPro" id="IPR029063">
    <property type="entry name" value="SAM-dependent_MTases_sf"/>
</dbReference>
<dbReference type="SMART" id="SM00138">
    <property type="entry name" value="MeTrc"/>
    <property type="match status" value="1"/>
</dbReference>
<keyword evidence="4" id="KW-0808">Transferase</keyword>
<dbReference type="InterPro" id="IPR022642">
    <property type="entry name" value="CheR_C"/>
</dbReference>
<evidence type="ECO:0000256" key="5">
    <source>
        <dbReference type="ARBA" id="ARBA00022691"/>
    </source>
</evidence>
<dbReference type="InterPro" id="IPR022641">
    <property type="entry name" value="CheR_N"/>
</dbReference>
<comment type="catalytic activity">
    <reaction evidence="1">
        <text>L-glutamyl-[protein] + S-adenosyl-L-methionine = [protein]-L-glutamate 5-O-methyl ester + S-adenosyl-L-homocysteine</text>
        <dbReference type="Rhea" id="RHEA:24452"/>
        <dbReference type="Rhea" id="RHEA-COMP:10208"/>
        <dbReference type="Rhea" id="RHEA-COMP:10311"/>
        <dbReference type="ChEBI" id="CHEBI:29973"/>
        <dbReference type="ChEBI" id="CHEBI:57856"/>
        <dbReference type="ChEBI" id="CHEBI:59789"/>
        <dbReference type="ChEBI" id="CHEBI:82795"/>
        <dbReference type="EC" id="2.1.1.80"/>
    </reaction>
</comment>
<accession>A0ABT4DS64</accession>
<evidence type="ECO:0000313" key="7">
    <source>
        <dbReference type="EMBL" id="MCY9520191.1"/>
    </source>
</evidence>
<dbReference type="EMBL" id="JAMDLW010000013">
    <property type="protein sequence ID" value="MCY9520191.1"/>
    <property type="molecule type" value="Genomic_DNA"/>
</dbReference>
<dbReference type="InterPro" id="IPR000780">
    <property type="entry name" value="CheR_MeTrfase"/>
</dbReference>
<dbReference type="Gene3D" id="3.40.50.150">
    <property type="entry name" value="Vaccinia Virus protein VP39"/>
    <property type="match status" value="1"/>
</dbReference>
<evidence type="ECO:0000256" key="2">
    <source>
        <dbReference type="ARBA" id="ARBA00012534"/>
    </source>
</evidence>
<dbReference type="InterPro" id="IPR036804">
    <property type="entry name" value="CheR_N_sf"/>
</dbReference>
<dbReference type="RefSeq" id="WP_087435381.1">
    <property type="nucleotide sequence ID" value="NZ_JAMDLV010000061.1"/>
</dbReference>
<dbReference type="PANTHER" id="PTHR24422">
    <property type="entry name" value="CHEMOTAXIS PROTEIN METHYLTRANSFERASE"/>
    <property type="match status" value="1"/>
</dbReference>
<keyword evidence="5" id="KW-0949">S-adenosyl-L-methionine</keyword>
<organism evidence="7 8">
    <name type="scientific">Paenibacillus apiarius</name>
    <dbReference type="NCBI Taxonomy" id="46240"/>
    <lineage>
        <taxon>Bacteria</taxon>
        <taxon>Bacillati</taxon>
        <taxon>Bacillota</taxon>
        <taxon>Bacilli</taxon>
        <taxon>Bacillales</taxon>
        <taxon>Paenibacillaceae</taxon>
        <taxon>Paenibacillus</taxon>
    </lineage>
</organism>
<dbReference type="Proteomes" id="UP001207626">
    <property type="component" value="Unassembled WGS sequence"/>
</dbReference>